<name>A0A9P6IIW7_9FUNG</name>
<evidence type="ECO:0000313" key="2">
    <source>
        <dbReference type="Proteomes" id="UP000749646"/>
    </source>
</evidence>
<proteinExistence type="predicted"/>
<sequence length="92" mass="10643">RPVTAPSSVGQSFASIEDAKGFWRKPGMDTFVKVFLDRDTQRRLIKGNRETVAKVHQWIAEEVNKTIKERDPKWDFATARSKYAKGQYDQAR</sequence>
<keyword evidence="2" id="KW-1185">Reference proteome</keyword>
<comment type="caution">
    <text evidence="1">The sequence shown here is derived from an EMBL/GenBank/DDBJ whole genome shotgun (WGS) entry which is preliminary data.</text>
</comment>
<dbReference type="EMBL" id="JAAAHW010011114">
    <property type="protein sequence ID" value="KAF9921050.1"/>
    <property type="molecule type" value="Genomic_DNA"/>
</dbReference>
<dbReference type="Proteomes" id="UP000749646">
    <property type="component" value="Unassembled WGS sequence"/>
</dbReference>
<feature type="non-terminal residue" evidence="1">
    <location>
        <position position="92"/>
    </location>
</feature>
<dbReference type="AlphaFoldDB" id="A0A9P6IIW7"/>
<protein>
    <submittedName>
        <fullName evidence="1">Uncharacterized protein</fullName>
    </submittedName>
</protein>
<evidence type="ECO:0000313" key="1">
    <source>
        <dbReference type="EMBL" id="KAF9921050.1"/>
    </source>
</evidence>
<accession>A0A9P6IIW7</accession>
<gene>
    <name evidence="1" type="ORF">BGZ65_010702</name>
</gene>
<organism evidence="1 2">
    <name type="scientific">Modicella reniformis</name>
    <dbReference type="NCBI Taxonomy" id="1440133"/>
    <lineage>
        <taxon>Eukaryota</taxon>
        <taxon>Fungi</taxon>
        <taxon>Fungi incertae sedis</taxon>
        <taxon>Mucoromycota</taxon>
        <taxon>Mortierellomycotina</taxon>
        <taxon>Mortierellomycetes</taxon>
        <taxon>Mortierellales</taxon>
        <taxon>Mortierellaceae</taxon>
        <taxon>Modicella</taxon>
    </lineage>
</organism>
<feature type="non-terminal residue" evidence="1">
    <location>
        <position position="1"/>
    </location>
</feature>
<reference evidence="1" key="1">
    <citation type="journal article" date="2020" name="Fungal Divers.">
        <title>Resolving the Mortierellaceae phylogeny through synthesis of multi-gene phylogenetics and phylogenomics.</title>
        <authorList>
            <person name="Vandepol N."/>
            <person name="Liber J."/>
            <person name="Desiro A."/>
            <person name="Na H."/>
            <person name="Kennedy M."/>
            <person name="Barry K."/>
            <person name="Grigoriev I.V."/>
            <person name="Miller A.N."/>
            <person name="O'Donnell K."/>
            <person name="Stajich J.E."/>
            <person name="Bonito G."/>
        </authorList>
    </citation>
    <scope>NUCLEOTIDE SEQUENCE</scope>
    <source>
        <strain evidence="1">MES-2147</strain>
    </source>
</reference>